<dbReference type="CDD" id="cd16282">
    <property type="entry name" value="metallo-hydrolase-like_MBL-fold"/>
    <property type="match status" value="1"/>
</dbReference>
<evidence type="ECO:0000259" key="2">
    <source>
        <dbReference type="SMART" id="SM00849"/>
    </source>
</evidence>
<feature type="compositionally biased region" description="Basic and acidic residues" evidence="1">
    <location>
        <begin position="127"/>
        <end position="140"/>
    </location>
</feature>
<dbReference type="SMART" id="SM00849">
    <property type="entry name" value="Lactamase_B"/>
    <property type="match status" value="1"/>
</dbReference>
<keyword evidence="3" id="KW-0378">Hydrolase</keyword>
<accession>A0AAE3YI90</accession>
<keyword evidence="4" id="KW-1185">Reference proteome</keyword>
<organism evidence="3 4">
    <name type="scientific">Falsarthrobacter nasiphocae</name>
    <dbReference type="NCBI Taxonomy" id="189863"/>
    <lineage>
        <taxon>Bacteria</taxon>
        <taxon>Bacillati</taxon>
        <taxon>Actinomycetota</taxon>
        <taxon>Actinomycetes</taxon>
        <taxon>Micrococcales</taxon>
        <taxon>Micrococcaceae</taxon>
        <taxon>Falsarthrobacter</taxon>
    </lineage>
</organism>
<dbReference type="PANTHER" id="PTHR42951:SF4">
    <property type="entry name" value="ACYL-COENZYME A THIOESTERASE MBLAC2"/>
    <property type="match status" value="1"/>
</dbReference>
<protein>
    <submittedName>
        <fullName evidence="3">Glyoxylase-like metal-dependent hydrolase (Beta-lactamase superfamily II)</fullName>
    </submittedName>
</protein>
<gene>
    <name evidence="3" type="ORF">J2S35_001363</name>
</gene>
<dbReference type="EMBL" id="JAVDUI010000001">
    <property type="protein sequence ID" value="MDR6892423.1"/>
    <property type="molecule type" value="Genomic_DNA"/>
</dbReference>
<dbReference type="GO" id="GO:0016787">
    <property type="term" value="F:hydrolase activity"/>
    <property type="evidence" value="ECO:0007669"/>
    <property type="project" value="UniProtKB-KW"/>
</dbReference>
<evidence type="ECO:0000313" key="3">
    <source>
        <dbReference type="EMBL" id="MDR6892423.1"/>
    </source>
</evidence>
<evidence type="ECO:0000313" key="4">
    <source>
        <dbReference type="Proteomes" id="UP001247307"/>
    </source>
</evidence>
<dbReference type="SUPFAM" id="SSF56281">
    <property type="entry name" value="Metallo-hydrolase/oxidoreductase"/>
    <property type="match status" value="1"/>
</dbReference>
<dbReference type="AlphaFoldDB" id="A0AAE3YI90"/>
<evidence type="ECO:0000256" key="1">
    <source>
        <dbReference type="SAM" id="MobiDB-lite"/>
    </source>
</evidence>
<dbReference type="InterPro" id="IPR001279">
    <property type="entry name" value="Metallo-B-lactamas"/>
</dbReference>
<reference evidence="3" key="1">
    <citation type="submission" date="2023-07" db="EMBL/GenBank/DDBJ databases">
        <title>Sequencing the genomes of 1000 actinobacteria strains.</title>
        <authorList>
            <person name="Klenk H.-P."/>
        </authorList>
    </citation>
    <scope>NUCLEOTIDE SEQUENCE</scope>
    <source>
        <strain evidence="3">DSM 13988</strain>
    </source>
</reference>
<dbReference type="Pfam" id="PF00753">
    <property type="entry name" value="Lactamase_B"/>
    <property type="match status" value="1"/>
</dbReference>
<feature type="domain" description="Metallo-beta-lactamase" evidence="2">
    <location>
        <begin position="20"/>
        <end position="220"/>
    </location>
</feature>
<dbReference type="RefSeq" id="WP_309851404.1">
    <property type="nucleotide sequence ID" value="NZ_BAAAIU010000003.1"/>
</dbReference>
<proteinExistence type="predicted"/>
<sequence length="294" mass="31267">MAQFARIAPGVYVAREPKLSMNTGLVVGESRALLVDTSAGPESASRVWEAAREITDVPLDIVLTHAHYDHILGVARLRALGAERVWAHPDFAAAASLDEGDWRAAAVVDPSAVPGAPDADIPVPDSLLEREPGPSRRDGAVRVSPREIDLGGVTASLFWLGRGHTDHDLLVGVGPVLFAGDLVEEGGDPHFAGSFPDEWVRTLGKITALEDLYSVVVPGHGEPVTMDAVRVQRAAMRQAVGITRSAMRETSTDLTKAVPILPYGPSQSRALLQRLRDLDAPVPSPPPASPHLEA</sequence>
<comment type="caution">
    <text evidence="3">The sequence shown here is derived from an EMBL/GenBank/DDBJ whole genome shotgun (WGS) entry which is preliminary data.</text>
</comment>
<dbReference type="InterPro" id="IPR050855">
    <property type="entry name" value="NDM-1-like"/>
</dbReference>
<dbReference type="Proteomes" id="UP001247307">
    <property type="component" value="Unassembled WGS sequence"/>
</dbReference>
<name>A0AAE3YI90_9MICC</name>
<dbReference type="InterPro" id="IPR036866">
    <property type="entry name" value="RibonucZ/Hydroxyglut_hydro"/>
</dbReference>
<dbReference type="Gene3D" id="3.60.15.10">
    <property type="entry name" value="Ribonuclease Z/Hydroxyacylglutathione hydrolase-like"/>
    <property type="match status" value="1"/>
</dbReference>
<feature type="region of interest" description="Disordered" evidence="1">
    <location>
        <begin position="113"/>
        <end position="140"/>
    </location>
</feature>
<dbReference type="PANTHER" id="PTHR42951">
    <property type="entry name" value="METALLO-BETA-LACTAMASE DOMAIN-CONTAINING"/>
    <property type="match status" value="1"/>
</dbReference>